<name>A0A084GKD4_METID</name>
<dbReference type="RefSeq" id="WP_029566627.1">
    <property type="nucleotide sequence ID" value="NZ_CP176757.1"/>
</dbReference>
<proteinExistence type="predicted"/>
<reference evidence="1 2" key="1">
    <citation type="journal article" date="2005" name="Int. J. Syst. Evol. Microbiol.">
        <title>Bacillus cibi sp. nov., isolated from jeotgal, a traditional Korean fermented seafood.</title>
        <authorList>
            <person name="Yoon J.H."/>
            <person name="Lee C.H."/>
            <person name="Oh T.K."/>
        </authorList>
    </citation>
    <scope>NUCLEOTIDE SEQUENCE [LARGE SCALE GENOMIC DNA]</scope>
    <source>
        <strain evidence="1 2">DSM 16189</strain>
    </source>
</reference>
<dbReference type="PANTHER" id="PTHR33639">
    <property type="entry name" value="THIOL-DISULFIDE OXIDOREDUCTASE DCC"/>
    <property type="match status" value="1"/>
</dbReference>
<protein>
    <submittedName>
        <fullName evidence="1">Thiol-disulfide oxidoreductase</fullName>
    </submittedName>
</protein>
<evidence type="ECO:0000313" key="1">
    <source>
        <dbReference type="EMBL" id="KEZ47796.1"/>
    </source>
</evidence>
<dbReference type="AlphaFoldDB" id="A0A084GKD4"/>
<evidence type="ECO:0000313" key="2">
    <source>
        <dbReference type="Proteomes" id="UP000028549"/>
    </source>
</evidence>
<sequence length="132" mass="15131">MTHNKILLFDGVCNFCDGTVQFVLKHDKKEVFSFASLQSEAGQSLLRKHGLPLEDYDSFVYLDEGKVHTKSTAALRVLKELGGIYRALYLLIAIPKPIRDAVYMMIAKNRYKWFGKKDACTLPSKDVRKRFL</sequence>
<dbReference type="PANTHER" id="PTHR33639:SF2">
    <property type="entry name" value="DUF393 DOMAIN-CONTAINING PROTEIN"/>
    <property type="match status" value="1"/>
</dbReference>
<dbReference type="InterPro" id="IPR052927">
    <property type="entry name" value="DCC_oxidoreductase"/>
</dbReference>
<organism evidence="1 2">
    <name type="scientific">Metabacillus indicus</name>
    <name type="common">Bacillus indicus</name>
    <dbReference type="NCBI Taxonomy" id="246786"/>
    <lineage>
        <taxon>Bacteria</taxon>
        <taxon>Bacillati</taxon>
        <taxon>Bacillota</taxon>
        <taxon>Bacilli</taxon>
        <taxon>Bacillales</taxon>
        <taxon>Bacillaceae</taxon>
        <taxon>Metabacillus</taxon>
    </lineage>
</organism>
<dbReference type="Proteomes" id="UP000028549">
    <property type="component" value="Unassembled WGS sequence"/>
</dbReference>
<keyword evidence="2" id="KW-1185">Reference proteome</keyword>
<dbReference type="GO" id="GO:0015035">
    <property type="term" value="F:protein-disulfide reductase activity"/>
    <property type="evidence" value="ECO:0007669"/>
    <property type="project" value="InterPro"/>
</dbReference>
<gene>
    <name evidence="1" type="ORF">GS18_0217510</name>
</gene>
<dbReference type="InterPro" id="IPR007263">
    <property type="entry name" value="DCC1-like"/>
</dbReference>
<dbReference type="EMBL" id="JNVC02000015">
    <property type="protein sequence ID" value="KEZ47796.1"/>
    <property type="molecule type" value="Genomic_DNA"/>
</dbReference>
<accession>A0A084GKD4</accession>
<dbReference type="Pfam" id="PF04134">
    <property type="entry name" value="DCC1-like"/>
    <property type="match status" value="1"/>
</dbReference>
<comment type="caution">
    <text evidence="1">The sequence shown here is derived from an EMBL/GenBank/DDBJ whole genome shotgun (WGS) entry which is preliminary data.</text>
</comment>